<proteinExistence type="predicted"/>
<gene>
    <name evidence="1" type="ORF">METSCH_G01890</name>
</gene>
<name>A0A4P6XWX7_9ASCO</name>
<dbReference type="EMBL" id="CP034462">
    <property type="protein sequence ID" value="QBM91146.1"/>
    <property type="molecule type" value="Genomic_DNA"/>
</dbReference>
<reference evidence="2" key="1">
    <citation type="submission" date="2019-03" db="EMBL/GenBank/DDBJ databases">
        <title>Snf2 controls pulcherriminic acid biosynthesis and connects pigmentation and antifungal activity of the yeast Metschnikowia pulcherrima.</title>
        <authorList>
            <person name="Gore-Lloyd D."/>
            <person name="Sumann I."/>
            <person name="Brachmann A.O."/>
            <person name="Schneeberger K."/>
            <person name="Ortiz-Merino R.A."/>
            <person name="Moreno-Beltran M."/>
            <person name="Schlaefli M."/>
            <person name="Kirner P."/>
            <person name="Santos Kron A."/>
            <person name="Wolfe K.H."/>
            <person name="Piel J."/>
            <person name="Ahrens C.H."/>
            <person name="Henk D."/>
            <person name="Freimoser F.M."/>
        </authorList>
    </citation>
    <scope>NUCLEOTIDE SEQUENCE [LARGE SCALE GENOMIC DNA]</scope>
    <source>
        <strain evidence="2">APC 1.2</strain>
    </source>
</reference>
<keyword evidence="2" id="KW-1185">Reference proteome</keyword>
<evidence type="ECO:0000313" key="1">
    <source>
        <dbReference type="EMBL" id="QBM91146.1"/>
    </source>
</evidence>
<organism evidence="1 2">
    <name type="scientific">Metschnikowia aff. pulcherrima</name>
    <dbReference type="NCBI Taxonomy" id="2163413"/>
    <lineage>
        <taxon>Eukaryota</taxon>
        <taxon>Fungi</taxon>
        <taxon>Dikarya</taxon>
        <taxon>Ascomycota</taxon>
        <taxon>Saccharomycotina</taxon>
        <taxon>Pichiomycetes</taxon>
        <taxon>Metschnikowiaceae</taxon>
        <taxon>Metschnikowia</taxon>
    </lineage>
</organism>
<accession>A0A4P6XWX7</accession>
<dbReference type="AlphaFoldDB" id="A0A4P6XWX7"/>
<sequence>MQFRSRYVALSTHSIYHSHPLNTSELLLEASKWEKKRIVQGLEFVASDICNFEGLDGIVAKVNPTPLRFCCYTELYFVVKKKTDCNLVLNERQPNHRICKAKAEEFNKRLNRSGSSTVFTRPLRPLYTEEQKHSDESIQRMNGLGPFRLILKYTDKSFFLFE</sequence>
<evidence type="ECO:0000313" key="2">
    <source>
        <dbReference type="Proteomes" id="UP000292447"/>
    </source>
</evidence>
<dbReference type="Proteomes" id="UP000292447">
    <property type="component" value="Chromosome VII"/>
</dbReference>
<protein>
    <submittedName>
        <fullName evidence="1">Uncharacterized protein</fullName>
    </submittedName>
</protein>